<keyword evidence="7" id="KW-1185">Reference proteome</keyword>
<sequence>MIASGTFDRRIVPARPDLAARFLEGKVVADRFVEGAPYYVIVGHAPLRPRPEAACPLDSQVLYGETFTVYEDRKDGWVWGQLATDGYVGYAPRAALAPGAAPEPTHVVAVPRTHLYPAPDLKRPAVMALSLGSPLCVVGGSGDGKWLQLSCGRFVFAQHVAPIHRPFADWVTTAQAFLGTPYLWGGRSAEGIDCSGLVQACLGRAGIPVPRDSDLQAKAGVPVDPGAPIERGDLLCYPGHVAFDRGDGTVIHATAAVMGVTIEPRVALEARVRAERHTPPGAEAVTAIRRFGSLTLTT</sequence>
<keyword evidence="3" id="KW-0378">Hydrolase</keyword>
<keyword evidence="4" id="KW-0788">Thiol protease</keyword>
<dbReference type="EMBL" id="QYUK01000011">
    <property type="protein sequence ID" value="RJF88447.1"/>
    <property type="molecule type" value="Genomic_DNA"/>
</dbReference>
<comment type="similarity">
    <text evidence="1">Belongs to the peptidase C40 family.</text>
</comment>
<evidence type="ECO:0000256" key="2">
    <source>
        <dbReference type="ARBA" id="ARBA00022670"/>
    </source>
</evidence>
<dbReference type="Pfam" id="PF00877">
    <property type="entry name" value="NLPC_P60"/>
    <property type="match status" value="1"/>
</dbReference>
<reference evidence="6 7" key="1">
    <citation type="submission" date="2018-09" db="EMBL/GenBank/DDBJ databases">
        <authorList>
            <person name="Zhu H."/>
        </authorList>
    </citation>
    <scope>NUCLEOTIDE SEQUENCE [LARGE SCALE GENOMIC DNA]</scope>
    <source>
        <strain evidence="6 7">K1W22B-8</strain>
    </source>
</reference>
<dbReference type="InterPro" id="IPR041382">
    <property type="entry name" value="SH3_16"/>
</dbReference>
<dbReference type="PANTHER" id="PTHR47359:SF3">
    <property type="entry name" value="NLP_P60 DOMAIN-CONTAINING PROTEIN-RELATED"/>
    <property type="match status" value="1"/>
</dbReference>
<name>A0A418WEK6_9PROT</name>
<dbReference type="OrthoDB" id="9813368at2"/>
<evidence type="ECO:0000259" key="5">
    <source>
        <dbReference type="PROSITE" id="PS51935"/>
    </source>
</evidence>
<dbReference type="GO" id="GO:0008234">
    <property type="term" value="F:cysteine-type peptidase activity"/>
    <property type="evidence" value="ECO:0007669"/>
    <property type="project" value="UniProtKB-KW"/>
</dbReference>
<proteinExistence type="inferred from homology"/>
<keyword evidence="2" id="KW-0645">Protease</keyword>
<evidence type="ECO:0000313" key="7">
    <source>
        <dbReference type="Proteomes" id="UP000284605"/>
    </source>
</evidence>
<evidence type="ECO:0000313" key="6">
    <source>
        <dbReference type="EMBL" id="RJF88447.1"/>
    </source>
</evidence>
<dbReference type="SUPFAM" id="SSF54001">
    <property type="entry name" value="Cysteine proteinases"/>
    <property type="match status" value="1"/>
</dbReference>
<evidence type="ECO:0000256" key="4">
    <source>
        <dbReference type="ARBA" id="ARBA00022807"/>
    </source>
</evidence>
<dbReference type="Pfam" id="PF18348">
    <property type="entry name" value="SH3_16"/>
    <property type="match status" value="1"/>
</dbReference>
<dbReference type="InterPro" id="IPR036028">
    <property type="entry name" value="SH3-like_dom_sf"/>
</dbReference>
<evidence type="ECO:0000256" key="3">
    <source>
        <dbReference type="ARBA" id="ARBA00022801"/>
    </source>
</evidence>
<dbReference type="Proteomes" id="UP000284605">
    <property type="component" value="Unassembled WGS sequence"/>
</dbReference>
<dbReference type="RefSeq" id="WP_119779082.1">
    <property type="nucleotide sequence ID" value="NZ_QYUK01000011.1"/>
</dbReference>
<feature type="domain" description="NlpC/P60" evidence="5">
    <location>
        <begin position="164"/>
        <end position="292"/>
    </location>
</feature>
<protein>
    <submittedName>
        <fullName evidence="6">Peptidase P60</fullName>
    </submittedName>
</protein>
<dbReference type="InterPro" id="IPR000064">
    <property type="entry name" value="NLP_P60_dom"/>
</dbReference>
<dbReference type="AlphaFoldDB" id="A0A418WEK6"/>
<dbReference type="InterPro" id="IPR038765">
    <property type="entry name" value="Papain-like_cys_pep_sf"/>
</dbReference>
<evidence type="ECO:0000256" key="1">
    <source>
        <dbReference type="ARBA" id="ARBA00007074"/>
    </source>
</evidence>
<dbReference type="Gene3D" id="3.90.1720.10">
    <property type="entry name" value="endopeptidase domain like (from Nostoc punctiforme)"/>
    <property type="match status" value="1"/>
</dbReference>
<dbReference type="GO" id="GO:0006508">
    <property type="term" value="P:proteolysis"/>
    <property type="evidence" value="ECO:0007669"/>
    <property type="project" value="UniProtKB-KW"/>
</dbReference>
<accession>A0A418WEK6</accession>
<comment type="caution">
    <text evidence="6">The sequence shown here is derived from an EMBL/GenBank/DDBJ whole genome shotgun (WGS) entry which is preliminary data.</text>
</comment>
<dbReference type="InterPro" id="IPR051794">
    <property type="entry name" value="PG_Endopeptidase_C40"/>
</dbReference>
<organism evidence="6 7">
    <name type="scientific">Oleomonas cavernae</name>
    <dbReference type="NCBI Taxonomy" id="2320859"/>
    <lineage>
        <taxon>Bacteria</taxon>
        <taxon>Pseudomonadati</taxon>
        <taxon>Pseudomonadota</taxon>
        <taxon>Alphaproteobacteria</taxon>
        <taxon>Acetobacterales</taxon>
        <taxon>Acetobacteraceae</taxon>
        <taxon>Oleomonas</taxon>
    </lineage>
</organism>
<dbReference type="SUPFAM" id="SSF50044">
    <property type="entry name" value="SH3-domain"/>
    <property type="match status" value="1"/>
</dbReference>
<dbReference type="PROSITE" id="PS51935">
    <property type="entry name" value="NLPC_P60"/>
    <property type="match status" value="1"/>
</dbReference>
<gene>
    <name evidence="6" type="ORF">D3874_16670</name>
</gene>
<dbReference type="PANTHER" id="PTHR47359">
    <property type="entry name" value="PEPTIDOGLYCAN DL-ENDOPEPTIDASE CWLO"/>
    <property type="match status" value="1"/>
</dbReference>